<organism evidence="1 2">
    <name type="scientific">Parnassius apollo</name>
    <name type="common">Apollo butterfly</name>
    <name type="synonym">Papilio apollo</name>
    <dbReference type="NCBI Taxonomy" id="110799"/>
    <lineage>
        <taxon>Eukaryota</taxon>
        <taxon>Metazoa</taxon>
        <taxon>Ecdysozoa</taxon>
        <taxon>Arthropoda</taxon>
        <taxon>Hexapoda</taxon>
        <taxon>Insecta</taxon>
        <taxon>Pterygota</taxon>
        <taxon>Neoptera</taxon>
        <taxon>Endopterygota</taxon>
        <taxon>Lepidoptera</taxon>
        <taxon>Glossata</taxon>
        <taxon>Ditrysia</taxon>
        <taxon>Papilionoidea</taxon>
        <taxon>Papilionidae</taxon>
        <taxon>Parnassiinae</taxon>
        <taxon>Parnassini</taxon>
        <taxon>Parnassius</taxon>
        <taxon>Parnassius</taxon>
    </lineage>
</organism>
<keyword evidence="2" id="KW-1185">Reference proteome</keyword>
<sequence length="196" mass="21620">MVSSEEDNDAADNDENSREVLNNRLDFIQDIITGQGLYEILSGMNLIFISQSKFQPELKNNSFSIDVTMPAPEIHLPESTPPVDVSTPFSEIYSPASSPHRCPASCPQVDAPMPVPDVHLPVSSPLVHVPTPAPVIHAETQIMTPSSSNQPSISSSVPSYAQLQNRNWQWTNDIEDFDCPIFDRPMTVGKKYSQLA</sequence>
<dbReference type="AlphaFoldDB" id="A0A8S3W7U5"/>
<gene>
    <name evidence="1" type="ORF">PAPOLLO_LOCUS2949</name>
</gene>
<reference evidence="1" key="1">
    <citation type="submission" date="2021-04" db="EMBL/GenBank/DDBJ databases">
        <authorList>
            <person name="Tunstrom K."/>
        </authorList>
    </citation>
    <scope>NUCLEOTIDE SEQUENCE</scope>
</reference>
<evidence type="ECO:0000313" key="1">
    <source>
        <dbReference type="EMBL" id="CAG4944873.1"/>
    </source>
</evidence>
<evidence type="ECO:0000313" key="2">
    <source>
        <dbReference type="Proteomes" id="UP000691718"/>
    </source>
</evidence>
<protein>
    <submittedName>
        <fullName evidence="1">(apollo) hypothetical protein</fullName>
    </submittedName>
</protein>
<dbReference type="OrthoDB" id="118105at2759"/>
<name>A0A8S3W7U5_PARAO</name>
<accession>A0A8S3W7U5</accession>
<dbReference type="EMBL" id="CAJQZP010000195">
    <property type="protein sequence ID" value="CAG4944873.1"/>
    <property type="molecule type" value="Genomic_DNA"/>
</dbReference>
<dbReference type="Proteomes" id="UP000691718">
    <property type="component" value="Unassembled WGS sequence"/>
</dbReference>
<comment type="caution">
    <text evidence="1">The sequence shown here is derived from an EMBL/GenBank/DDBJ whole genome shotgun (WGS) entry which is preliminary data.</text>
</comment>
<proteinExistence type="predicted"/>